<comment type="caution">
    <text evidence="1">The sequence shown here is derived from an EMBL/GenBank/DDBJ whole genome shotgun (WGS) entry which is preliminary data.</text>
</comment>
<proteinExistence type="predicted"/>
<keyword evidence="2" id="KW-1185">Reference proteome</keyword>
<name>A0ACB8B4D0_9AGAM</name>
<dbReference type="Proteomes" id="UP000790709">
    <property type="component" value="Unassembled WGS sequence"/>
</dbReference>
<evidence type="ECO:0000313" key="1">
    <source>
        <dbReference type="EMBL" id="KAH7919958.1"/>
    </source>
</evidence>
<protein>
    <submittedName>
        <fullName evidence="1">Uncharacterized protein</fullName>
    </submittedName>
</protein>
<evidence type="ECO:0000313" key="2">
    <source>
        <dbReference type="Proteomes" id="UP000790709"/>
    </source>
</evidence>
<dbReference type="EMBL" id="MU266616">
    <property type="protein sequence ID" value="KAH7919958.1"/>
    <property type="molecule type" value="Genomic_DNA"/>
</dbReference>
<organism evidence="1 2">
    <name type="scientific">Leucogyrophana mollusca</name>
    <dbReference type="NCBI Taxonomy" id="85980"/>
    <lineage>
        <taxon>Eukaryota</taxon>
        <taxon>Fungi</taxon>
        <taxon>Dikarya</taxon>
        <taxon>Basidiomycota</taxon>
        <taxon>Agaricomycotina</taxon>
        <taxon>Agaricomycetes</taxon>
        <taxon>Agaricomycetidae</taxon>
        <taxon>Boletales</taxon>
        <taxon>Boletales incertae sedis</taxon>
        <taxon>Leucogyrophana</taxon>
    </lineage>
</organism>
<accession>A0ACB8B4D0</accession>
<reference evidence="1" key="1">
    <citation type="journal article" date="2021" name="New Phytol.">
        <title>Evolutionary innovations through gain and loss of genes in the ectomycorrhizal Boletales.</title>
        <authorList>
            <person name="Wu G."/>
            <person name="Miyauchi S."/>
            <person name="Morin E."/>
            <person name="Kuo A."/>
            <person name="Drula E."/>
            <person name="Varga T."/>
            <person name="Kohler A."/>
            <person name="Feng B."/>
            <person name="Cao Y."/>
            <person name="Lipzen A."/>
            <person name="Daum C."/>
            <person name="Hundley H."/>
            <person name="Pangilinan J."/>
            <person name="Johnson J."/>
            <person name="Barry K."/>
            <person name="LaButti K."/>
            <person name="Ng V."/>
            <person name="Ahrendt S."/>
            <person name="Min B."/>
            <person name="Choi I.G."/>
            <person name="Park H."/>
            <person name="Plett J.M."/>
            <person name="Magnuson J."/>
            <person name="Spatafora J.W."/>
            <person name="Nagy L.G."/>
            <person name="Henrissat B."/>
            <person name="Grigoriev I.V."/>
            <person name="Yang Z.L."/>
            <person name="Xu J."/>
            <person name="Martin F.M."/>
        </authorList>
    </citation>
    <scope>NUCLEOTIDE SEQUENCE</scope>
    <source>
        <strain evidence="1">KUC20120723A-06</strain>
    </source>
</reference>
<sequence length="87" mass="9588">MDSVADKFEFESMEALVGNMVQHVPANDEDVTRCRVVLDSLSSGTLHLRVVDKHKGAVAGIIRNAGYRKRRITFIARGVPPVSFAHP</sequence>
<gene>
    <name evidence="1" type="ORF">BV22DRAFT_1040422</name>
</gene>